<reference evidence="2 3" key="1">
    <citation type="submission" date="2024-06" db="EMBL/GenBank/DDBJ databases">
        <title>Genomic Encyclopedia of Type Strains, Phase IV (KMG-IV): sequencing the most valuable type-strain genomes for metagenomic binning, comparative biology and taxonomic classification.</title>
        <authorList>
            <person name="Goeker M."/>
        </authorList>
    </citation>
    <scope>NUCLEOTIDE SEQUENCE [LARGE SCALE GENOMIC DNA]</scope>
    <source>
        <strain evidence="2 3">DSM 27865</strain>
    </source>
</reference>
<name>A0ABV2N232_9HYPH</name>
<feature type="transmembrane region" description="Helical" evidence="1">
    <location>
        <begin position="432"/>
        <end position="450"/>
    </location>
</feature>
<accession>A0ABV2N232</accession>
<feature type="transmembrane region" description="Helical" evidence="1">
    <location>
        <begin position="217"/>
        <end position="233"/>
    </location>
</feature>
<evidence type="ECO:0000256" key="1">
    <source>
        <dbReference type="SAM" id="Phobius"/>
    </source>
</evidence>
<comment type="caution">
    <text evidence="2">The sequence shown here is derived from an EMBL/GenBank/DDBJ whole genome shotgun (WGS) entry which is preliminary data.</text>
</comment>
<evidence type="ECO:0008006" key="4">
    <source>
        <dbReference type="Google" id="ProtNLM"/>
    </source>
</evidence>
<feature type="transmembrane region" description="Helical" evidence="1">
    <location>
        <begin position="156"/>
        <end position="178"/>
    </location>
</feature>
<dbReference type="RefSeq" id="WP_354196735.1">
    <property type="nucleotide sequence ID" value="NZ_JBEPML010000011.1"/>
</dbReference>
<feature type="transmembrane region" description="Helical" evidence="1">
    <location>
        <begin position="190"/>
        <end position="210"/>
    </location>
</feature>
<sequence>MPIGFREAAPLAVMLAMRLASGPTADFSYLVLAGYALFGRAHAIRALGLSWLFTMINPGLAPEVDAATVGRHAVLFAAAASAMLHGNLRSGSLHMRPFAFATLLLGLFIALHSMLFSSMADVSVLKATAWVLATATSVSLWSGLSGRQGEKVARQFFQGLVVILLASLPLAAAPLGYLRNGTGFQGILNHPQAFGATMALLCAWAMARLLAEERPRWSLFAVAGASLACIFLSEARTAGLALGLGVALAVSLGLILAREPVRHALPGLRSARFWMVTGMVIAAGASMAPAVVATVQNYVTKSGRAQAGGVEVTGLLQAYDRSRGRVVDAMLDNIGKHPLTGMGFGIASEPALMEVKRDPVLGLPVGASVEKGVVPLMVLEELGIFGAVLVALWLLSLLRASARGGVAALAVCLTALLLNMGEAILFSPGGMGLLPLILFGWAYSCGSALLRKA</sequence>
<dbReference type="EMBL" id="JBEPML010000011">
    <property type="protein sequence ID" value="MET3793115.1"/>
    <property type="molecule type" value="Genomic_DNA"/>
</dbReference>
<feature type="transmembrane region" description="Helical" evidence="1">
    <location>
        <begin position="127"/>
        <end position="144"/>
    </location>
</feature>
<feature type="transmembrane region" description="Helical" evidence="1">
    <location>
        <begin position="239"/>
        <end position="261"/>
    </location>
</feature>
<keyword evidence="1" id="KW-1133">Transmembrane helix</keyword>
<gene>
    <name evidence="2" type="ORF">ABID37_003338</name>
</gene>
<protein>
    <recommendedName>
        <fullName evidence="4">O-antigen ligase family protein</fullName>
    </recommendedName>
</protein>
<organism evidence="2 3">
    <name type="scientific">Aquamicrobium terrae</name>
    <dbReference type="NCBI Taxonomy" id="1324945"/>
    <lineage>
        <taxon>Bacteria</taxon>
        <taxon>Pseudomonadati</taxon>
        <taxon>Pseudomonadota</taxon>
        <taxon>Alphaproteobacteria</taxon>
        <taxon>Hyphomicrobiales</taxon>
        <taxon>Phyllobacteriaceae</taxon>
        <taxon>Aquamicrobium</taxon>
    </lineage>
</organism>
<evidence type="ECO:0000313" key="2">
    <source>
        <dbReference type="EMBL" id="MET3793115.1"/>
    </source>
</evidence>
<feature type="transmembrane region" description="Helical" evidence="1">
    <location>
        <begin position="273"/>
        <end position="295"/>
    </location>
</feature>
<dbReference type="Proteomes" id="UP001549076">
    <property type="component" value="Unassembled WGS sequence"/>
</dbReference>
<proteinExistence type="predicted"/>
<keyword evidence="1" id="KW-0472">Membrane</keyword>
<feature type="transmembrane region" description="Helical" evidence="1">
    <location>
        <begin position="98"/>
        <end position="115"/>
    </location>
</feature>
<keyword evidence="1" id="KW-0812">Transmembrane</keyword>
<feature type="transmembrane region" description="Helical" evidence="1">
    <location>
        <begin position="373"/>
        <end position="394"/>
    </location>
</feature>
<feature type="transmembrane region" description="Helical" evidence="1">
    <location>
        <begin position="406"/>
        <end position="426"/>
    </location>
</feature>
<evidence type="ECO:0000313" key="3">
    <source>
        <dbReference type="Proteomes" id="UP001549076"/>
    </source>
</evidence>
<keyword evidence="3" id="KW-1185">Reference proteome</keyword>